<proteinExistence type="predicted"/>
<dbReference type="Pfam" id="PF07155">
    <property type="entry name" value="ECF-ribofla_trS"/>
    <property type="match status" value="1"/>
</dbReference>
<sequence length="167" mass="17805">MENRVSNHEQIKKMVIAAVLIAFTVVISRVFIIPVPMTHGYINLCDAGIFIAAFLLGPKLGGLVGGATGFLLDLLAGYGQYMIFSLIVHGLEGFLVGLIANQNANHRYIKTIAMVIGVVVMVVGYLITDSLLYTPATGFVGVPMNIVQGIVGAGFAAGIYPILKRRV</sequence>
<keyword evidence="5" id="KW-1185">Reference proteome</keyword>
<dbReference type="RefSeq" id="WP_035166634.1">
    <property type="nucleotide sequence ID" value="NZ_CP018906.1"/>
</dbReference>
<feature type="transmembrane region" description="Helical" evidence="3">
    <location>
        <begin position="78"/>
        <end position="100"/>
    </location>
</feature>
<accession>A0A1S6QHZ5</accession>
<evidence type="ECO:0000256" key="1">
    <source>
        <dbReference type="ARBA" id="ARBA00022692"/>
    </source>
</evidence>
<reference evidence="4 5" key="1">
    <citation type="journal article" date="2015" name="Genome Announc.">
        <title>Genome Sequence of Lactobacillus curieae CCTCC M 2011381T, a Novel Producer of Gamma-aminobutyric Acid.</title>
        <authorList>
            <person name="Wang Y."/>
            <person name="Wang Y."/>
            <person name="Lang C."/>
            <person name="Wei D."/>
            <person name="Xu P."/>
            <person name="Xie J."/>
        </authorList>
    </citation>
    <scope>NUCLEOTIDE SEQUENCE [LARGE SCALE GENOMIC DNA]</scope>
    <source>
        <strain evidence="4 5">CCTCC M 2011381</strain>
    </source>
</reference>
<dbReference type="Proteomes" id="UP000030361">
    <property type="component" value="Chromosome"/>
</dbReference>
<dbReference type="EMBL" id="CP018906">
    <property type="protein sequence ID" value="AQW21226.1"/>
    <property type="molecule type" value="Genomic_DNA"/>
</dbReference>
<dbReference type="Gene3D" id="1.10.1760.20">
    <property type="match status" value="1"/>
</dbReference>
<keyword evidence="3" id="KW-0472">Membrane</keyword>
<evidence type="ECO:0000256" key="3">
    <source>
        <dbReference type="SAM" id="Phobius"/>
    </source>
</evidence>
<feature type="transmembrane region" description="Helical" evidence="3">
    <location>
        <begin position="112"/>
        <end position="133"/>
    </location>
</feature>
<evidence type="ECO:0000256" key="2">
    <source>
        <dbReference type="ARBA" id="ARBA00022989"/>
    </source>
</evidence>
<feature type="transmembrane region" description="Helical" evidence="3">
    <location>
        <begin position="47"/>
        <end position="72"/>
    </location>
</feature>
<keyword evidence="1 3" id="KW-0812">Transmembrane</keyword>
<feature type="transmembrane region" description="Helical" evidence="3">
    <location>
        <begin position="145"/>
        <end position="163"/>
    </location>
</feature>
<dbReference type="InterPro" id="IPR009825">
    <property type="entry name" value="ECF_substrate-spec-like"/>
</dbReference>
<evidence type="ECO:0000313" key="5">
    <source>
        <dbReference type="Proteomes" id="UP000030361"/>
    </source>
</evidence>
<organism evidence="4 5">
    <name type="scientific">Lentilactobacillus curieae</name>
    <dbReference type="NCBI Taxonomy" id="1138822"/>
    <lineage>
        <taxon>Bacteria</taxon>
        <taxon>Bacillati</taxon>
        <taxon>Bacillota</taxon>
        <taxon>Bacilli</taxon>
        <taxon>Lactobacillales</taxon>
        <taxon>Lactobacillaceae</taxon>
        <taxon>Lentilactobacillus</taxon>
    </lineage>
</organism>
<gene>
    <name evidence="4" type="ORF">PL11_004450</name>
</gene>
<evidence type="ECO:0000313" key="4">
    <source>
        <dbReference type="EMBL" id="AQW21226.1"/>
    </source>
</evidence>
<name>A0A1S6QHZ5_9LACO</name>
<dbReference type="PANTHER" id="PTHR37815:SF3">
    <property type="entry name" value="UPF0397 PROTEIN SPR0429"/>
    <property type="match status" value="1"/>
</dbReference>
<dbReference type="GO" id="GO:0016020">
    <property type="term" value="C:membrane"/>
    <property type="evidence" value="ECO:0007669"/>
    <property type="project" value="InterPro"/>
</dbReference>
<dbReference type="AlphaFoldDB" id="A0A1S6QHZ5"/>
<dbReference type="eggNOG" id="COG4720">
    <property type="taxonomic scope" value="Bacteria"/>
</dbReference>
<dbReference type="OrthoDB" id="411368at2"/>
<dbReference type="KEGG" id="lcu:PL11_004450"/>
<feature type="transmembrane region" description="Helical" evidence="3">
    <location>
        <begin position="14"/>
        <end position="35"/>
    </location>
</feature>
<keyword evidence="2 3" id="KW-1133">Transmembrane helix</keyword>
<protein>
    <submittedName>
        <fullName evidence="4">ECF transporter S component</fullName>
    </submittedName>
</protein>
<dbReference type="PANTHER" id="PTHR37815">
    <property type="entry name" value="UPF0397 PROTEIN BC_2624-RELATED"/>
    <property type="match status" value="1"/>
</dbReference>